<reference evidence="1" key="1">
    <citation type="journal article" date="2015" name="Nature">
        <title>Complex archaea that bridge the gap between prokaryotes and eukaryotes.</title>
        <authorList>
            <person name="Spang A."/>
            <person name="Saw J.H."/>
            <person name="Jorgensen S.L."/>
            <person name="Zaremba-Niedzwiedzka K."/>
            <person name="Martijn J."/>
            <person name="Lind A.E."/>
            <person name="van Eijk R."/>
            <person name="Schleper C."/>
            <person name="Guy L."/>
            <person name="Ettema T.J."/>
        </authorList>
    </citation>
    <scope>NUCLEOTIDE SEQUENCE</scope>
</reference>
<sequence length="72" mass="8199">MKPKAIKCEEEYEAALARVATLMDAAPGSPEEEELEFFSLLVEQYEMEHYPIAPPDPVDAILFRMEQETRPG</sequence>
<name>A0A0F8YLL2_9ZZZZ</name>
<evidence type="ECO:0008006" key="2">
    <source>
        <dbReference type="Google" id="ProtNLM"/>
    </source>
</evidence>
<comment type="caution">
    <text evidence="1">The sequence shown here is derived from an EMBL/GenBank/DDBJ whole genome shotgun (WGS) entry which is preliminary data.</text>
</comment>
<organism evidence="1">
    <name type="scientific">marine sediment metagenome</name>
    <dbReference type="NCBI Taxonomy" id="412755"/>
    <lineage>
        <taxon>unclassified sequences</taxon>
        <taxon>metagenomes</taxon>
        <taxon>ecological metagenomes</taxon>
    </lineage>
</organism>
<gene>
    <name evidence="1" type="ORF">LCGC14_3078360</name>
</gene>
<proteinExistence type="predicted"/>
<protein>
    <recommendedName>
        <fullName evidence="2">HTH cro/C1-type domain-containing protein</fullName>
    </recommendedName>
</protein>
<dbReference type="AlphaFoldDB" id="A0A0F8YLL2"/>
<dbReference type="EMBL" id="LAZR01065677">
    <property type="protein sequence ID" value="KKK55059.1"/>
    <property type="molecule type" value="Genomic_DNA"/>
</dbReference>
<evidence type="ECO:0000313" key="1">
    <source>
        <dbReference type="EMBL" id="KKK55059.1"/>
    </source>
</evidence>
<accession>A0A0F8YLL2</accession>